<proteinExistence type="predicted"/>
<dbReference type="GO" id="GO:0005634">
    <property type="term" value="C:nucleus"/>
    <property type="evidence" value="ECO:0007669"/>
    <property type="project" value="TreeGrafter"/>
</dbReference>
<dbReference type="InterPro" id="IPR031739">
    <property type="entry name" value="Ncaph2"/>
</dbReference>
<sequence length="69" mass="7789">MNSDRKEAETSGRFQTVQPLRDLESNWAVDLAKNLEEYLLKICSGEITGDDNAHFSVNFAEVDLLLQDS</sequence>
<evidence type="ECO:0000313" key="2">
    <source>
        <dbReference type="EMBL" id="GFZ09058.1"/>
    </source>
</evidence>
<dbReference type="OrthoDB" id="10038475at2759"/>
<dbReference type="GO" id="GO:0003682">
    <property type="term" value="F:chromatin binding"/>
    <property type="evidence" value="ECO:0007669"/>
    <property type="project" value="TreeGrafter"/>
</dbReference>
<dbReference type="PANTHER" id="PTHR14324:SF3">
    <property type="entry name" value="CONDENSIN-2 COMPLEX SUBUNIT H2"/>
    <property type="match status" value="1"/>
</dbReference>
<evidence type="ECO:0000313" key="3">
    <source>
        <dbReference type="Proteomes" id="UP000585474"/>
    </source>
</evidence>
<protein>
    <recommendedName>
        <fullName evidence="1">Condensin II complex subunit H2 N-terminal domain-containing protein</fullName>
    </recommendedName>
</protein>
<dbReference type="EMBL" id="BJWL01000020">
    <property type="protein sequence ID" value="GFZ09058.1"/>
    <property type="molecule type" value="Genomic_DNA"/>
</dbReference>
<dbReference type="GO" id="GO:0051306">
    <property type="term" value="P:mitotic sister chromatid separation"/>
    <property type="evidence" value="ECO:0007669"/>
    <property type="project" value="TreeGrafter"/>
</dbReference>
<feature type="domain" description="Condensin II complex subunit H2 N-terminal" evidence="1">
    <location>
        <begin position="13"/>
        <end position="69"/>
    </location>
</feature>
<name>A0A7J0GEB8_9ERIC</name>
<gene>
    <name evidence="2" type="ORF">Acr_20g0008660</name>
</gene>
<dbReference type="PANTHER" id="PTHR14324">
    <property type="entry name" value="CONDENSIN-2 COMPLEX SUBUNIT H2"/>
    <property type="match status" value="1"/>
</dbReference>
<keyword evidence="3" id="KW-1185">Reference proteome</keyword>
<reference evidence="2 3" key="1">
    <citation type="submission" date="2019-07" db="EMBL/GenBank/DDBJ databases">
        <title>De Novo Assembly of kiwifruit Actinidia rufa.</title>
        <authorList>
            <person name="Sugita-Konishi S."/>
            <person name="Sato K."/>
            <person name="Mori E."/>
            <person name="Abe Y."/>
            <person name="Kisaki G."/>
            <person name="Hamano K."/>
            <person name="Suezawa K."/>
            <person name="Otani M."/>
            <person name="Fukuda T."/>
            <person name="Manabe T."/>
            <person name="Gomi K."/>
            <person name="Tabuchi M."/>
            <person name="Akimitsu K."/>
            <person name="Kataoka I."/>
        </authorList>
    </citation>
    <scope>NUCLEOTIDE SEQUENCE [LARGE SCALE GENOMIC DNA]</scope>
    <source>
        <strain evidence="3">cv. Fuchu</strain>
    </source>
</reference>
<dbReference type="InterPro" id="IPR009378">
    <property type="entry name" value="H2_N"/>
</dbReference>
<dbReference type="Pfam" id="PF06278">
    <property type="entry name" value="CNDH2_N"/>
    <property type="match status" value="1"/>
</dbReference>
<dbReference type="GO" id="GO:0000796">
    <property type="term" value="C:condensin complex"/>
    <property type="evidence" value="ECO:0007669"/>
    <property type="project" value="TreeGrafter"/>
</dbReference>
<dbReference type="Proteomes" id="UP000585474">
    <property type="component" value="Unassembled WGS sequence"/>
</dbReference>
<dbReference type="GO" id="GO:0010032">
    <property type="term" value="P:meiotic chromosome condensation"/>
    <property type="evidence" value="ECO:0007669"/>
    <property type="project" value="TreeGrafter"/>
</dbReference>
<organism evidence="2 3">
    <name type="scientific">Actinidia rufa</name>
    <dbReference type="NCBI Taxonomy" id="165716"/>
    <lineage>
        <taxon>Eukaryota</taxon>
        <taxon>Viridiplantae</taxon>
        <taxon>Streptophyta</taxon>
        <taxon>Embryophyta</taxon>
        <taxon>Tracheophyta</taxon>
        <taxon>Spermatophyta</taxon>
        <taxon>Magnoliopsida</taxon>
        <taxon>eudicotyledons</taxon>
        <taxon>Gunneridae</taxon>
        <taxon>Pentapetalae</taxon>
        <taxon>asterids</taxon>
        <taxon>Ericales</taxon>
        <taxon>Actinidiaceae</taxon>
        <taxon>Actinidia</taxon>
    </lineage>
</organism>
<comment type="caution">
    <text evidence="2">The sequence shown here is derived from an EMBL/GenBank/DDBJ whole genome shotgun (WGS) entry which is preliminary data.</text>
</comment>
<accession>A0A7J0GEB8</accession>
<dbReference type="AlphaFoldDB" id="A0A7J0GEB8"/>
<evidence type="ECO:0000259" key="1">
    <source>
        <dbReference type="Pfam" id="PF06278"/>
    </source>
</evidence>